<keyword evidence="5" id="KW-1185">Reference proteome</keyword>
<dbReference type="KEGG" id="pseg:D3H65_23750"/>
<feature type="repeat" description="TPR" evidence="3">
    <location>
        <begin position="368"/>
        <end position="401"/>
    </location>
</feature>
<dbReference type="PANTHER" id="PTHR44186">
    <property type="match status" value="1"/>
</dbReference>
<dbReference type="Proteomes" id="UP000263900">
    <property type="component" value="Chromosome"/>
</dbReference>
<dbReference type="PROSITE" id="PS50005">
    <property type="entry name" value="TPR"/>
    <property type="match status" value="1"/>
</dbReference>
<keyword evidence="2 3" id="KW-0802">TPR repeat</keyword>
<dbReference type="AlphaFoldDB" id="A0A3B7MTV9"/>
<dbReference type="SUPFAM" id="SSF48452">
    <property type="entry name" value="TPR-like"/>
    <property type="match status" value="2"/>
</dbReference>
<protein>
    <recommendedName>
        <fullName evidence="6">Tetratricopeptide repeat protein</fullName>
    </recommendedName>
</protein>
<evidence type="ECO:0008006" key="6">
    <source>
        <dbReference type="Google" id="ProtNLM"/>
    </source>
</evidence>
<proteinExistence type="predicted"/>
<dbReference type="EMBL" id="CP032157">
    <property type="protein sequence ID" value="AXY76823.1"/>
    <property type="molecule type" value="Genomic_DNA"/>
</dbReference>
<dbReference type="RefSeq" id="WP_119052700.1">
    <property type="nucleotide sequence ID" value="NZ_CP032157.1"/>
</dbReference>
<evidence type="ECO:0000256" key="2">
    <source>
        <dbReference type="ARBA" id="ARBA00022803"/>
    </source>
</evidence>
<dbReference type="InterPro" id="IPR019734">
    <property type="entry name" value="TPR_rpt"/>
</dbReference>
<gene>
    <name evidence="4" type="ORF">D3H65_23750</name>
</gene>
<evidence type="ECO:0000313" key="5">
    <source>
        <dbReference type="Proteomes" id="UP000263900"/>
    </source>
</evidence>
<organism evidence="4 5">
    <name type="scientific">Paraflavitalea soli</name>
    <dbReference type="NCBI Taxonomy" id="2315862"/>
    <lineage>
        <taxon>Bacteria</taxon>
        <taxon>Pseudomonadati</taxon>
        <taxon>Bacteroidota</taxon>
        <taxon>Chitinophagia</taxon>
        <taxon>Chitinophagales</taxon>
        <taxon>Chitinophagaceae</taxon>
        <taxon>Paraflavitalea</taxon>
    </lineage>
</organism>
<dbReference type="Pfam" id="PF13181">
    <property type="entry name" value="TPR_8"/>
    <property type="match status" value="2"/>
</dbReference>
<dbReference type="PANTHER" id="PTHR44186:SF1">
    <property type="entry name" value="BARDET-BIEDL SYNDROME 4 PROTEIN"/>
    <property type="match status" value="1"/>
</dbReference>
<dbReference type="OrthoDB" id="9810596at2"/>
<reference evidence="4 5" key="1">
    <citation type="submission" date="2018-09" db="EMBL/GenBank/DDBJ databases">
        <title>Genome sequencing of strain 6GH32-13.</title>
        <authorList>
            <person name="Weon H.-Y."/>
            <person name="Heo J."/>
            <person name="Kwon S.-W."/>
        </authorList>
    </citation>
    <scope>NUCLEOTIDE SEQUENCE [LARGE SCALE GENOMIC DNA]</scope>
    <source>
        <strain evidence="4 5">5GH32-13</strain>
    </source>
</reference>
<dbReference type="InterPro" id="IPR011990">
    <property type="entry name" value="TPR-like_helical_dom_sf"/>
</dbReference>
<dbReference type="Gene3D" id="1.25.40.10">
    <property type="entry name" value="Tetratricopeptide repeat domain"/>
    <property type="match status" value="2"/>
</dbReference>
<name>A0A3B7MTV9_9BACT</name>
<dbReference type="SMART" id="SM00028">
    <property type="entry name" value="TPR"/>
    <property type="match status" value="6"/>
</dbReference>
<sequence>MKHMFTLLRSSLLIVLVGSPFMVVLAQSISPEEVELKQKAAAYVTGRKLDSALYFSKKLVAQYPGAGNHLLTGSVYELRNDKVNADKSYNKAVEVAGNDLYKVYSDLGLVMLKRMDTVKAIEYEHASLSLNQAQADVHYFLGGLHEVRHAIDSANYHFTQAWRQDSTNTIYLQKMYAIAYAGGDMAAALPYLEKAVAIDGKDQRARNTLVYGYLEIDAFSKALGLLNQKIADTLAGDVDYFNQARCYLNLGDTANGLSALRQAIAFSVQVNNTYYDELVQVLAAQGQHKQLVMVYEAGAAAGIEAYQAWLRGYQEAVTGMDSIYKGIQGSNATTSLFQLGKLYISIQDYTNSLKVLQDYQAAGGAQHDSLYSLLAISYVSLNKYAQAKESIEKALALAPANEDYKLLLLSILYRLQDFSGVISTIGDIQVLQQKDGRKEEAAMGYLLFKSHWGLGHVREAAAYHKMLF</sequence>
<evidence type="ECO:0000256" key="3">
    <source>
        <dbReference type="PROSITE-ProRule" id="PRU00339"/>
    </source>
</evidence>
<evidence type="ECO:0000313" key="4">
    <source>
        <dbReference type="EMBL" id="AXY76823.1"/>
    </source>
</evidence>
<keyword evidence="1" id="KW-0677">Repeat</keyword>
<evidence type="ECO:0000256" key="1">
    <source>
        <dbReference type="ARBA" id="ARBA00022737"/>
    </source>
</evidence>
<accession>A0A3B7MTV9</accession>